<keyword evidence="3" id="KW-0813">Transport</keyword>
<comment type="caution">
    <text evidence="15">The sequence shown here is derived from an EMBL/GenBank/DDBJ whole genome shotgun (WGS) entry which is preliminary data.</text>
</comment>
<dbReference type="InterPro" id="IPR052168">
    <property type="entry name" value="Cytochrome_b561_oxidase"/>
</dbReference>
<proteinExistence type="inferred from homology"/>
<dbReference type="Gene3D" id="1.20.950.20">
    <property type="entry name" value="Transmembrane di-heme cytochromes, Chain C"/>
    <property type="match status" value="1"/>
</dbReference>
<dbReference type="InterPro" id="IPR016174">
    <property type="entry name" value="Di-haem_cyt_TM"/>
</dbReference>
<keyword evidence="8" id="KW-0249">Electron transport</keyword>
<keyword evidence="7" id="KW-0479">Metal-binding</keyword>
<evidence type="ECO:0000256" key="6">
    <source>
        <dbReference type="ARBA" id="ARBA00022692"/>
    </source>
</evidence>
<dbReference type="Pfam" id="PF01292">
    <property type="entry name" value="Ni_hydr_CYTB"/>
    <property type="match status" value="1"/>
</dbReference>
<evidence type="ECO:0000259" key="14">
    <source>
        <dbReference type="Pfam" id="PF01292"/>
    </source>
</evidence>
<dbReference type="PANTHER" id="PTHR30529:SF1">
    <property type="entry name" value="CYTOCHROME B561 HOMOLOG 2"/>
    <property type="match status" value="1"/>
</dbReference>
<protein>
    <submittedName>
        <fullName evidence="15">Prokaryotic cytochrome b561 family protein</fullName>
    </submittedName>
</protein>
<comment type="subcellular location">
    <subcellularLocation>
        <location evidence="2">Cell membrane</location>
        <topology evidence="2">Multi-pass membrane protein</topology>
    </subcellularLocation>
</comment>
<name>A0A0F3QJV9_RICBE</name>
<evidence type="ECO:0000256" key="7">
    <source>
        <dbReference type="ARBA" id="ARBA00022723"/>
    </source>
</evidence>
<keyword evidence="5" id="KW-0349">Heme</keyword>
<evidence type="ECO:0000256" key="1">
    <source>
        <dbReference type="ARBA" id="ARBA00001970"/>
    </source>
</evidence>
<feature type="domain" description="Cytochrome b561 bacterial/Ni-hydrogenase" evidence="14">
    <location>
        <begin position="10"/>
        <end position="178"/>
    </location>
</feature>
<sequence>MLLTNTENSYGLIAKLFHWVMSIMVILMLIAGFLMDDYIEPPLKWQIFGLHEATGVLVLTLVTLRLLWKFYNTTVLLPADLPNWQKKAATININLLYLLMILMPISGFLMTILSNHHIDFYGLFTIQSFAQDLQFAKICKKIHQKAALLFTALIILHILAAFYHHFIRKDNVLKRMWNS</sequence>
<keyword evidence="9 13" id="KW-1133">Transmembrane helix</keyword>
<evidence type="ECO:0000256" key="4">
    <source>
        <dbReference type="ARBA" id="ARBA00022475"/>
    </source>
</evidence>
<dbReference type="EMBL" id="LAOJ01000001">
    <property type="protein sequence ID" value="KJV92838.1"/>
    <property type="molecule type" value="Genomic_DNA"/>
</dbReference>
<evidence type="ECO:0000256" key="13">
    <source>
        <dbReference type="SAM" id="Phobius"/>
    </source>
</evidence>
<dbReference type="GO" id="GO:0020037">
    <property type="term" value="F:heme binding"/>
    <property type="evidence" value="ECO:0007669"/>
    <property type="project" value="TreeGrafter"/>
</dbReference>
<evidence type="ECO:0000256" key="10">
    <source>
        <dbReference type="ARBA" id="ARBA00023004"/>
    </source>
</evidence>
<keyword evidence="4" id="KW-1003">Cell membrane</keyword>
<evidence type="ECO:0000256" key="12">
    <source>
        <dbReference type="ARBA" id="ARBA00037975"/>
    </source>
</evidence>
<evidence type="ECO:0000256" key="5">
    <source>
        <dbReference type="ARBA" id="ARBA00022617"/>
    </source>
</evidence>
<evidence type="ECO:0000256" key="11">
    <source>
        <dbReference type="ARBA" id="ARBA00023136"/>
    </source>
</evidence>
<keyword evidence="11 13" id="KW-0472">Membrane</keyword>
<comment type="similarity">
    <text evidence="12">Belongs to the cytochrome b561 family.</text>
</comment>
<dbReference type="GO" id="GO:0009055">
    <property type="term" value="F:electron transfer activity"/>
    <property type="evidence" value="ECO:0007669"/>
    <property type="project" value="InterPro"/>
</dbReference>
<feature type="transmembrane region" description="Helical" evidence="13">
    <location>
        <begin position="88"/>
        <end position="113"/>
    </location>
</feature>
<evidence type="ECO:0000256" key="9">
    <source>
        <dbReference type="ARBA" id="ARBA00022989"/>
    </source>
</evidence>
<keyword evidence="6 13" id="KW-0812">Transmembrane</keyword>
<dbReference type="GO" id="GO:0005886">
    <property type="term" value="C:plasma membrane"/>
    <property type="evidence" value="ECO:0007669"/>
    <property type="project" value="UniProtKB-SubCell"/>
</dbReference>
<comment type="cofactor">
    <cofactor evidence="1">
        <name>heme b</name>
        <dbReference type="ChEBI" id="CHEBI:60344"/>
    </cofactor>
</comment>
<feature type="transmembrane region" description="Helical" evidence="13">
    <location>
        <begin position="146"/>
        <end position="167"/>
    </location>
</feature>
<dbReference type="PATRIC" id="fig|1359194.3.peg.1506"/>
<reference evidence="15 16" key="1">
    <citation type="submission" date="2015-02" db="EMBL/GenBank/DDBJ databases">
        <title>Genome Sequencing of Rickettsiales.</title>
        <authorList>
            <person name="Daugherty S.C."/>
            <person name="Su Q."/>
            <person name="Abolude K."/>
            <person name="Beier-Sexton M."/>
            <person name="Carlyon J.A."/>
            <person name="Carter R."/>
            <person name="Day N.P."/>
            <person name="Dumler S.J."/>
            <person name="Dyachenko V."/>
            <person name="Godinez A."/>
            <person name="Kurtti T.J."/>
            <person name="Lichay M."/>
            <person name="Mullins K.E."/>
            <person name="Ott S."/>
            <person name="Pappas-Brown V."/>
            <person name="Paris D.H."/>
            <person name="Patel P."/>
            <person name="Richards A.L."/>
            <person name="Sadzewicz L."/>
            <person name="Sears K."/>
            <person name="Seidman D."/>
            <person name="Sengamalay N."/>
            <person name="Stenos J."/>
            <person name="Tallon L.J."/>
            <person name="Vincent G."/>
            <person name="Fraser C.M."/>
            <person name="Munderloh U."/>
            <person name="Dunning-Hotopp J.C."/>
        </authorList>
    </citation>
    <scope>NUCLEOTIDE SEQUENCE [LARGE SCALE GENOMIC DNA]</scope>
    <source>
        <strain evidence="15 16">RML Mogi</strain>
    </source>
</reference>
<dbReference type="SUPFAM" id="SSF81342">
    <property type="entry name" value="Transmembrane di-heme cytochromes"/>
    <property type="match status" value="1"/>
</dbReference>
<dbReference type="RefSeq" id="WP_082068157.1">
    <property type="nucleotide sequence ID" value="NZ_LAOJ01000001.1"/>
</dbReference>
<feature type="transmembrane region" description="Helical" evidence="13">
    <location>
        <begin position="47"/>
        <end position="68"/>
    </location>
</feature>
<dbReference type="Proteomes" id="UP000033689">
    <property type="component" value="Unassembled WGS sequence"/>
</dbReference>
<evidence type="ECO:0000313" key="15">
    <source>
        <dbReference type="EMBL" id="KJV92838.1"/>
    </source>
</evidence>
<dbReference type="STRING" id="33990.A3306_02810"/>
<organism evidence="15 16">
    <name type="scientific">Rickettsia bellii str. RML Mogi</name>
    <dbReference type="NCBI Taxonomy" id="1359194"/>
    <lineage>
        <taxon>Bacteria</taxon>
        <taxon>Pseudomonadati</taxon>
        <taxon>Pseudomonadota</taxon>
        <taxon>Alphaproteobacteria</taxon>
        <taxon>Rickettsiales</taxon>
        <taxon>Rickettsiaceae</taxon>
        <taxon>Rickettsieae</taxon>
        <taxon>Rickettsia</taxon>
        <taxon>belli group</taxon>
    </lineage>
</organism>
<dbReference type="PANTHER" id="PTHR30529">
    <property type="entry name" value="CYTOCHROME B561"/>
    <property type="match status" value="1"/>
</dbReference>
<keyword evidence="10" id="KW-0408">Iron</keyword>
<evidence type="ECO:0000313" key="16">
    <source>
        <dbReference type="Proteomes" id="UP000033689"/>
    </source>
</evidence>
<evidence type="ECO:0000256" key="8">
    <source>
        <dbReference type="ARBA" id="ARBA00022982"/>
    </source>
</evidence>
<dbReference type="AlphaFoldDB" id="A0A0F3QJV9"/>
<dbReference type="GO" id="GO:0046872">
    <property type="term" value="F:metal ion binding"/>
    <property type="evidence" value="ECO:0007669"/>
    <property type="project" value="UniProtKB-KW"/>
</dbReference>
<evidence type="ECO:0000256" key="2">
    <source>
        <dbReference type="ARBA" id="ARBA00004651"/>
    </source>
</evidence>
<dbReference type="GO" id="GO:0022904">
    <property type="term" value="P:respiratory electron transport chain"/>
    <property type="evidence" value="ECO:0007669"/>
    <property type="project" value="InterPro"/>
</dbReference>
<feature type="transmembrane region" description="Helical" evidence="13">
    <location>
        <begin position="16"/>
        <end position="35"/>
    </location>
</feature>
<dbReference type="InterPro" id="IPR011577">
    <property type="entry name" value="Cyt_b561_bac/Ni-Hgenase"/>
</dbReference>
<accession>A0A0F3QJV9</accession>
<evidence type="ECO:0000256" key="3">
    <source>
        <dbReference type="ARBA" id="ARBA00022448"/>
    </source>
</evidence>
<gene>
    <name evidence="15" type="ORF">RBEMOGI_1475</name>
</gene>